<dbReference type="Proteomes" id="UP000054995">
    <property type="component" value="Unassembled WGS sequence"/>
</dbReference>
<sequence length="41" mass="4679">MYEGTPSGAHKGGCLACILRLGYESLKQQFSTFQIQFLRLW</sequence>
<comment type="caution">
    <text evidence="1">The sequence shown here is derived from an EMBL/GenBank/DDBJ whole genome shotgun (WGS) entry which is preliminary data.</text>
</comment>
<evidence type="ECO:0000313" key="1">
    <source>
        <dbReference type="EMBL" id="KRY63007.1"/>
    </source>
</evidence>
<reference evidence="1 2" key="1">
    <citation type="submission" date="2015-01" db="EMBL/GenBank/DDBJ databases">
        <title>Evolution of Trichinella species and genotypes.</title>
        <authorList>
            <person name="Korhonen P.K."/>
            <person name="Edoardo P."/>
            <person name="Giuseppe L.R."/>
            <person name="Gasser R.B."/>
        </authorList>
    </citation>
    <scope>NUCLEOTIDE SEQUENCE [LARGE SCALE GENOMIC DNA]</scope>
    <source>
        <strain evidence="1">ISS470</strain>
    </source>
</reference>
<name>A0A0V1DN78_TRIPS</name>
<dbReference type="EMBL" id="JYDT01002785">
    <property type="protein sequence ID" value="KRY63007.1"/>
    <property type="molecule type" value="Genomic_DNA"/>
</dbReference>
<accession>A0A0V1DN78</accession>
<proteinExistence type="predicted"/>
<gene>
    <name evidence="1" type="ORF">T4D_10116</name>
</gene>
<dbReference type="AlphaFoldDB" id="A0A0V1DN78"/>
<keyword evidence="2" id="KW-1185">Reference proteome</keyword>
<evidence type="ECO:0000313" key="2">
    <source>
        <dbReference type="Proteomes" id="UP000054995"/>
    </source>
</evidence>
<organism evidence="1 2">
    <name type="scientific">Trichinella pseudospiralis</name>
    <name type="common">Parasitic roundworm</name>
    <dbReference type="NCBI Taxonomy" id="6337"/>
    <lineage>
        <taxon>Eukaryota</taxon>
        <taxon>Metazoa</taxon>
        <taxon>Ecdysozoa</taxon>
        <taxon>Nematoda</taxon>
        <taxon>Enoplea</taxon>
        <taxon>Dorylaimia</taxon>
        <taxon>Trichinellida</taxon>
        <taxon>Trichinellidae</taxon>
        <taxon>Trichinella</taxon>
    </lineage>
</organism>
<protein>
    <submittedName>
        <fullName evidence="1">Uncharacterized protein</fullName>
    </submittedName>
</protein>